<dbReference type="KEGG" id="snep:Enr13x_55730"/>
<organism evidence="2 3">
    <name type="scientific">Stieleria neptunia</name>
    <dbReference type="NCBI Taxonomy" id="2527979"/>
    <lineage>
        <taxon>Bacteria</taxon>
        <taxon>Pseudomonadati</taxon>
        <taxon>Planctomycetota</taxon>
        <taxon>Planctomycetia</taxon>
        <taxon>Pirellulales</taxon>
        <taxon>Pirellulaceae</taxon>
        <taxon>Stieleria</taxon>
    </lineage>
</organism>
<dbReference type="AlphaFoldDB" id="A0A518HY55"/>
<protein>
    <recommendedName>
        <fullName evidence="4">SLA1 homology domain-containing protein</fullName>
    </recommendedName>
</protein>
<keyword evidence="3" id="KW-1185">Reference proteome</keyword>
<feature type="chain" id="PRO_5022105963" description="SLA1 homology domain-containing protein" evidence="1">
    <location>
        <begin position="26"/>
        <end position="290"/>
    </location>
</feature>
<name>A0A518HY55_9BACT</name>
<dbReference type="EMBL" id="CP037423">
    <property type="protein sequence ID" value="QDV45694.1"/>
    <property type="molecule type" value="Genomic_DNA"/>
</dbReference>
<dbReference type="Proteomes" id="UP000319004">
    <property type="component" value="Chromosome"/>
</dbReference>
<evidence type="ECO:0000313" key="3">
    <source>
        <dbReference type="Proteomes" id="UP000319004"/>
    </source>
</evidence>
<proteinExistence type="predicted"/>
<sequence precursor="true">MPAKQTLFMKCLAMVIALAAHSVRAQDSEETSLGRLVHEICDEEADRYTVTMPDGVALSRVPRSLLRWSKATQGSAFGDTYIWTHQGCAEAIVSIYAVTSKRIFDAEFQSLSDEKFTMHRDGVPKWSPAKPGVEFRPIADIRPPTNSATTRLGQMNRIARQFRAEFSPHTAPDEISRLRLLSKPLYRYESTNEQILDGAVYGFVDSTDPELLLVIEARRTDAGSTWVYSPARSRHDRLRLYYGDKLVWDVPRLAPPWSNIRNPDRPYFNLQLARLLPSDQWQRIEEAIDR</sequence>
<gene>
    <name evidence="2" type="ORF">Enr13x_55730</name>
</gene>
<reference evidence="2 3" key="1">
    <citation type="submission" date="2019-03" db="EMBL/GenBank/DDBJ databases">
        <title>Deep-cultivation of Planctomycetes and their phenomic and genomic characterization uncovers novel biology.</title>
        <authorList>
            <person name="Wiegand S."/>
            <person name="Jogler M."/>
            <person name="Boedeker C."/>
            <person name="Pinto D."/>
            <person name="Vollmers J."/>
            <person name="Rivas-Marin E."/>
            <person name="Kohn T."/>
            <person name="Peeters S.H."/>
            <person name="Heuer A."/>
            <person name="Rast P."/>
            <person name="Oberbeckmann S."/>
            <person name="Bunk B."/>
            <person name="Jeske O."/>
            <person name="Meyerdierks A."/>
            <person name="Storesund J.E."/>
            <person name="Kallscheuer N."/>
            <person name="Luecker S."/>
            <person name="Lage O.M."/>
            <person name="Pohl T."/>
            <person name="Merkel B.J."/>
            <person name="Hornburger P."/>
            <person name="Mueller R.-W."/>
            <person name="Bruemmer F."/>
            <person name="Labrenz M."/>
            <person name="Spormann A.M."/>
            <person name="Op den Camp H."/>
            <person name="Overmann J."/>
            <person name="Amann R."/>
            <person name="Jetten M.S.M."/>
            <person name="Mascher T."/>
            <person name="Medema M.H."/>
            <person name="Devos D.P."/>
            <person name="Kaster A.-K."/>
            <person name="Ovreas L."/>
            <person name="Rohde M."/>
            <person name="Galperin M.Y."/>
            <person name="Jogler C."/>
        </authorList>
    </citation>
    <scope>NUCLEOTIDE SEQUENCE [LARGE SCALE GENOMIC DNA]</scope>
    <source>
        <strain evidence="2 3">Enr13</strain>
    </source>
</reference>
<feature type="signal peptide" evidence="1">
    <location>
        <begin position="1"/>
        <end position="25"/>
    </location>
</feature>
<accession>A0A518HY55</accession>
<keyword evidence="1" id="KW-0732">Signal</keyword>
<evidence type="ECO:0008006" key="4">
    <source>
        <dbReference type="Google" id="ProtNLM"/>
    </source>
</evidence>
<evidence type="ECO:0000313" key="2">
    <source>
        <dbReference type="EMBL" id="QDV45694.1"/>
    </source>
</evidence>
<evidence type="ECO:0000256" key="1">
    <source>
        <dbReference type="SAM" id="SignalP"/>
    </source>
</evidence>